<evidence type="ECO:0000313" key="2">
    <source>
        <dbReference type="EMBL" id="KDP34658.1"/>
    </source>
</evidence>
<sequence>MSGSDSSSSGTMTTEELKLLIGLIKKYKKLEPELLKFVSQSSSKKEKATPKMEKAKKNWKKAEKENVYQSRGTHYSSAYPSAGYTYSAVTDLAIFTSFTYNSCNPTCINGITH</sequence>
<protein>
    <submittedName>
        <fullName evidence="2">Uncharacterized protein</fullName>
    </submittedName>
</protein>
<dbReference type="InterPro" id="IPR018247">
    <property type="entry name" value="EF_Hand_1_Ca_BS"/>
</dbReference>
<name>A0A067KI32_JATCU</name>
<evidence type="ECO:0000256" key="1">
    <source>
        <dbReference type="SAM" id="MobiDB-lite"/>
    </source>
</evidence>
<dbReference type="EMBL" id="KK914514">
    <property type="protein sequence ID" value="KDP34658.1"/>
    <property type="molecule type" value="Genomic_DNA"/>
</dbReference>
<organism evidence="2 3">
    <name type="scientific">Jatropha curcas</name>
    <name type="common">Barbados nut</name>
    <dbReference type="NCBI Taxonomy" id="180498"/>
    <lineage>
        <taxon>Eukaryota</taxon>
        <taxon>Viridiplantae</taxon>
        <taxon>Streptophyta</taxon>
        <taxon>Embryophyta</taxon>
        <taxon>Tracheophyta</taxon>
        <taxon>Spermatophyta</taxon>
        <taxon>Magnoliopsida</taxon>
        <taxon>eudicotyledons</taxon>
        <taxon>Gunneridae</taxon>
        <taxon>Pentapetalae</taxon>
        <taxon>rosids</taxon>
        <taxon>fabids</taxon>
        <taxon>Malpighiales</taxon>
        <taxon>Euphorbiaceae</taxon>
        <taxon>Crotonoideae</taxon>
        <taxon>Jatropheae</taxon>
        <taxon>Jatropha</taxon>
    </lineage>
</organism>
<gene>
    <name evidence="2" type="ORF">JCGZ_11006</name>
</gene>
<accession>A0A067KI32</accession>
<keyword evidence="3" id="KW-1185">Reference proteome</keyword>
<reference evidence="2 3" key="1">
    <citation type="journal article" date="2014" name="PLoS ONE">
        <title>Global Analysis of Gene Expression Profiles in Physic Nut (Jatropha curcas L.) Seedlings Exposed to Salt Stress.</title>
        <authorList>
            <person name="Zhang L."/>
            <person name="Zhang C."/>
            <person name="Wu P."/>
            <person name="Chen Y."/>
            <person name="Li M."/>
            <person name="Jiang H."/>
            <person name="Wu G."/>
        </authorList>
    </citation>
    <scope>NUCLEOTIDE SEQUENCE [LARGE SCALE GENOMIC DNA]</scope>
    <source>
        <strain evidence="3">cv. GZQX0401</strain>
        <tissue evidence="2">Young leaves</tissue>
    </source>
</reference>
<dbReference type="Proteomes" id="UP000027138">
    <property type="component" value="Unassembled WGS sequence"/>
</dbReference>
<proteinExistence type="predicted"/>
<dbReference type="PROSITE" id="PS00018">
    <property type="entry name" value="EF_HAND_1"/>
    <property type="match status" value="1"/>
</dbReference>
<dbReference type="AlphaFoldDB" id="A0A067KI32"/>
<evidence type="ECO:0000313" key="3">
    <source>
        <dbReference type="Proteomes" id="UP000027138"/>
    </source>
</evidence>
<feature type="region of interest" description="Disordered" evidence="1">
    <location>
        <begin position="46"/>
        <end position="65"/>
    </location>
</feature>